<dbReference type="GO" id="GO:0009252">
    <property type="term" value="P:peptidoglycan biosynthetic process"/>
    <property type="evidence" value="ECO:0007669"/>
    <property type="project" value="UniProtKB-KW"/>
</dbReference>
<evidence type="ECO:0000256" key="16">
    <source>
        <dbReference type="ARBA" id="ARBA00034000"/>
    </source>
</evidence>
<evidence type="ECO:0000256" key="13">
    <source>
        <dbReference type="ARBA" id="ARBA00023136"/>
    </source>
</evidence>
<name>D5DHN6_PRIM3</name>
<evidence type="ECO:0000256" key="18">
    <source>
        <dbReference type="SAM" id="SignalP"/>
    </source>
</evidence>
<feature type="domain" description="Glycosyl transferase family 51" evidence="19">
    <location>
        <begin position="48"/>
        <end position="218"/>
    </location>
</feature>
<dbReference type="PANTHER" id="PTHR32282">
    <property type="entry name" value="BINDING PROTEIN TRANSPEPTIDASE, PUTATIVE-RELATED"/>
    <property type="match status" value="1"/>
</dbReference>
<evidence type="ECO:0000256" key="5">
    <source>
        <dbReference type="ARBA" id="ARBA00022670"/>
    </source>
</evidence>
<dbReference type="PROSITE" id="PS51257">
    <property type="entry name" value="PROKAR_LIPOPROTEIN"/>
    <property type="match status" value="1"/>
</dbReference>
<keyword evidence="13" id="KW-0472">Membrane</keyword>
<keyword evidence="11" id="KW-0573">Peptidoglycan synthesis</keyword>
<protein>
    <submittedName>
        <fullName evidence="20">Penicillin-binding protein 1F</fullName>
    </submittedName>
</protein>
<dbReference type="PANTHER" id="PTHR32282:SF32">
    <property type="entry name" value="PENICILLIN-BINDING PROTEIN 2A"/>
    <property type="match status" value="1"/>
</dbReference>
<evidence type="ECO:0000256" key="11">
    <source>
        <dbReference type="ARBA" id="ARBA00022984"/>
    </source>
</evidence>
<dbReference type="EMBL" id="CP001982">
    <property type="protein sequence ID" value="ADF39596.1"/>
    <property type="molecule type" value="Genomic_DNA"/>
</dbReference>
<dbReference type="GO" id="GO:0008955">
    <property type="term" value="F:peptidoglycan glycosyltransferase activity"/>
    <property type="evidence" value="ECO:0007669"/>
    <property type="project" value="UniProtKB-EC"/>
</dbReference>
<evidence type="ECO:0000256" key="7">
    <source>
        <dbReference type="ARBA" id="ARBA00022679"/>
    </source>
</evidence>
<dbReference type="AlphaFoldDB" id="D5DHN6"/>
<keyword evidence="3" id="KW-1003">Cell membrane</keyword>
<evidence type="ECO:0000256" key="15">
    <source>
        <dbReference type="ARBA" id="ARBA00023316"/>
    </source>
</evidence>
<keyword evidence="9" id="KW-0378">Hydrolase</keyword>
<evidence type="ECO:0000259" key="19">
    <source>
        <dbReference type="Pfam" id="PF00912"/>
    </source>
</evidence>
<comment type="similarity">
    <text evidence="1">In the C-terminal section; belongs to the transpeptidase family.</text>
</comment>
<accession>D5DHN6</accession>
<keyword evidence="4" id="KW-0121">Carboxypeptidase</keyword>
<keyword evidence="8" id="KW-0812">Transmembrane</keyword>
<dbReference type="SUPFAM" id="SSF53955">
    <property type="entry name" value="Lysozyme-like"/>
    <property type="match status" value="1"/>
</dbReference>
<dbReference type="Gene3D" id="1.10.3810.10">
    <property type="entry name" value="Biosynthetic peptidoglycan transglycosylase-like"/>
    <property type="match status" value="1"/>
</dbReference>
<dbReference type="InterPro" id="IPR036950">
    <property type="entry name" value="PBP_transglycosylase"/>
</dbReference>
<keyword evidence="5" id="KW-0645">Protease</keyword>
<feature type="signal peptide" evidence="18">
    <location>
        <begin position="1"/>
        <end position="31"/>
    </location>
</feature>
<evidence type="ECO:0000256" key="12">
    <source>
        <dbReference type="ARBA" id="ARBA00022989"/>
    </source>
</evidence>
<dbReference type="Proteomes" id="UP000002365">
    <property type="component" value="Chromosome"/>
</dbReference>
<gene>
    <name evidence="20" type="ordered locus">BMD_2755</name>
</gene>
<evidence type="ECO:0000256" key="6">
    <source>
        <dbReference type="ARBA" id="ARBA00022676"/>
    </source>
</evidence>
<dbReference type="RefSeq" id="WP_013083546.1">
    <property type="nucleotide sequence ID" value="NC_014103.1"/>
</dbReference>
<keyword evidence="10" id="KW-0133">Cell shape</keyword>
<evidence type="ECO:0000256" key="2">
    <source>
        <dbReference type="ARBA" id="ARBA00007739"/>
    </source>
</evidence>
<evidence type="ECO:0000256" key="3">
    <source>
        <dbReference type="ARBA" id="ARBA00022475"/>
    </source>
</evidence>
<dbReference type="Pfam" id="PF00912">
    <property type="entry name" value="Transgly"/>
    <property type="match status" value="1"/>
</dbReference>
<dbReference type="GO" id="GO:0071555">
    <property type="term" value="P:cell wall organization"/>
    <property type="evidence" value="ECO:0007669"/>
    <property type="project" value="UniProtKB-KW"/>
</dbReference>
<dbReference type="GO" id="GO:0008360">
    <property type="term" value="P:regulation of cell shape"/>
    <property type="evidence" value="ECO:0007669"/>
    <property type="project" value="UniProtKB-KW"/>
</dbReference>
<dbReference type="FunFam" id="1.10.3810.10:FF:000001">
    <property type="entry name" value="Penicillin-binding protein 1A"/>
    <property type="match status" value="1"/>
</dbReference>
<proteinExistence type="inferred from homology"/>
<sequence>MTKGFPRKKVIGKFFILLLCTFLLTSCSAENYVQGVILDKVNVADIQDLSPTQDKKVATLKELPDYLKMAFVITEDKRFYEHKGVDPKGILRALYRDVLEGSKSEGASTITQQLARNVFLSNEKTFSRKSKEIVYAIELERKYSKDEILEMYLNHIYFGSGAYGIQAAAQEYFGKDAKNLTIAESALLAGLPKAPSKYSPRNNIELAKERRSIVLSLMEENHIISKQEEEEANKQEILLTKKAVRQ</sequence>
<dbReference type="InterPro" id="IPR001264">
    <property type="entry name" value="Glyco_trans_51"/>
</dbReference>
<dbReference type="CAZy" id="GT51">
    <property type="family name" value="Glycosyltransferase Family 51"/>
</dbReference>
<dbReference type="GO" id="GO:0009002">
    <property type="term" value="F:serine-type D-Ala-D-Ala carboxypeptidase activity"/>
    <property type="evidence" value="ECO:0007669"/>
    <property type="project" value="UniProtKB-EC"/>
</dbReference>
<evidence type="ECO:0000313" key="21">
    <source>
        <dbReference type="Proteomes" id="UP000002365"/>
    </source>
</evidence>
<comment type="similarity">
    <text evidence="2">In the N-terminal section; belongs to the glycosyltransferase 51 family.</text>
</comment>
<keyword evidence="15" id="KW-0961">Cell wall biogenesis/degradation</keyword>
<evidence type="ECO:0000256" key="4">
    <source>
        <dbReference type="ARBA" id="ARBA00022645"/>
    </source>
</evidence>
<dbReference type="KEGG" id="bmd:BMD_2755"/>
<comment type="catalytic activity">
    <reaction evidence="16">
        <text>Preferential cleavage: (Ac)2-L-Lys-D-Ala-|-D-Ala. Also transpeptidation of peptidyl-alanyl moieties that are N-acyl substituents of D-alanine.</text>
        <dbReference type="EC" id="3.4.16.4"/>
    </reaction>
</comment>
<dbReference type="GO" id="GO:0030288">
    <property type="term" value="C:outer membrane-bounded periplasmic space"/>
    <property type="evidence" value="ECO:0007669"/>
    <property type="project" value="TreeGrafter"/>
</dbReference>
<comment type="catalytic activity">
    <reaction evidence="17">
        <text>[GlcNAc-(1-&gt;4)-Mur2Ac(oyl-L-Ala-gamma-D-Glu-L-Lys-D-Ala-D-Ala)](n)-di-trans,octa-cis-undecaprenyl diphosphate + beta-D-GlcNAc-(1-&gt;4)-Mur2Ac(oyl-L-Ala-gamma-D-Glu-L-Lys-D-Ala-D-Ala)-di-trans,octa-cis-undecaprenyl diphosphate = [GlcNAc-(1-&gt;4)-Mur2Ac(oyl-L-Ala-gamma-D-Glu-L-Lys-D-Ala-D-Ala)](n+1)-di-trans,octa-cis-undecaprenyl diphosphate + di-trans,octa-cis-undecaprenyl diphosphate + H(+)</text>
        <dbReference type="Rhea" id="RHEA:23708"/>
        <dbReference type="Rhea" id="RHEA-COMP:9602"/>
        <dbReference type="Rhea" id="RHEA-COMP:9603"/>
        <dbReference type="ChEBI" id="CHEBI:15378"/>
        <dbReference type="ChEBI" id="CHEBI:58405"/>
        <dbReference type="ChEBI" id="CHEBI:60033"/>
        <dbReference type="ChEBI" id="CHEBI:78435"/>
        <dbReference type="EC" id="2.4.99.28"/>
    </reaction>
</comment>
<dbReference type="HOGENOM" id="CLU_006354_1_2_9"/>
<reference evidence="20 21" key="1">
    <citation type="journal article" date="2011" name="J. Bacteriol.">
        <title>Genome sequences of the biotechnologically important Bacillus megaterium strains QM B1551 and DSM319.</title>
        <authorList>
            <person name="Eppinger M."/>
            <person name="Bunk B."/>
            <person name="Johns M.A."/>
            <person name="Edirisinghe J.N."/>
            <person name="Kutumbaka K.K."/>
            <person name="Koenig S.S."/>
            <person name="Huot Creasy H."/>
            <person name="Rosovitz M.J."/>
            <person name="Riley D.R."/>
            <person name="Daugherty S."/>
            <person name="Martin M."/>
            <person name="Elbourne L.D."/>
            <person name="Paulsen I."/>
            <person name="Biedendieck R."/>
            <person name="Braun C."/>
            <person name="Grayburn S."/>
            <person name="Dhingra S."/>
            <person name="Lukyanchuk V."/>
            <person name="Ball B."/>
            <person name="Ul-Qamar R."/>
            <person name="Seibel J."/>
            <person name="Bremer E."/>
            <person name="Jahn D."/>
            <person name="Ravel J."/>
            <person name="Vary P.S."/>
        </authorList>
    </citation>
    <scope>NUCLEOTIDE SEQUENCE [LARGE SCALE GENOMIC DNA]</scope>
    <source>
        <strain evidence="21">DSM 319 / IMG 1521</strain>
    </source>
</reference>
<keyword evidence="14" id="KW-0511">Multifunctional enzyme</keyword>
<evidence type="ECO:0000256" key="8">
    <source>
        <dbReference type="ARBA" id="ARBA00022692"/>
    </source>
</evidence>
<evidence type="ECO:0000313" key="20">
    <source>
        <dbReference type="EMBL" id="ADF39596.1"/>
    </source>
</evidence>
<evidence type="ECO:0000256" key="10">
    <source>
        <dbReference type="ARBA" id="ARBA00022960"/>
    </source>
</evidence>
<evidence type="ECO:0000256" key="14">
    <source>
        <dbReference type="ARBA" id="ARBA00023268"/>
    </source>
</evidence>
<evidence type="ECO:0000256" key="1">
    <source>
        <dbReference type="ARBA" id="ARBA00007090"/>
    </source>
</evidence>
<dbReference type="InterPro" id="IPR050396">
    <property type="entry name" value="Glycosyltr_51/Transpeptidase"/>
</dbReference>
<keyword evidence="6" id="KW-0328">Glycosyltransferase</keyword>
<dbReference type="InterPro" id="IPR023346">
    <property type="entry name" value="Lysozyme-like_dom_sf"/>
</dbReference>
<keyword evidence="18" id="KW-0732">Signal</keyword>
<feature type="chain" id="PRO_5039536382" evidence="18">
    <location>
        <begin position="32"/>
        <end position="246"/>
    </location>
</feature>
<dbReference type="PATRIC" id="fig|592022.4.peg.2726"/>
<keyword evidence="7" id="KW-0808">Transferase</keyword>
<dbReference type="GO" id="GO:0006508">
    <property type="term" value="P:proteolysis"/>
    <property type="evidence" value="ECO:0007669"/>
    <property type="project" value="UniProtKB-KW"/>
</dbReference>
<keyword evidence="12" id="KW-1133">Transmembrane helix</keyword>
<evidence type="ECO:0000256" key="9">
    <source>
        <dbReference type="ARBA" id="ARBA00022801"/>
    </source>
</evidence>
<organism evidence="20 21">
    <name type="scientific">Priestia megaterium (strain DSM 319 / IMG 1521)</name>
    <name type="common">Bacillus megaterium</name>
    <dbReference type="NCBI Taxonomy" id="592022"/>
    <lineage>
        <taxon>Bacteria</taxon>
        <taxon>Bacillati</taxon>
        <taxon>Bacillota</taxon>
        <taxon>Bacilli</taxon>
        <taxon>Bacillales</taxon>
        <taxon>Bacillaceae</taxon>
        <taxon>Priestia</taxon>
    </lineage>
</organism>
<evidence type="ECO:0000256" key="17">
    <source>
        <dbReference type="ARBA" id="ARBA00049902"/>
    </source>
</evidence>